<reference evidence="3 4" key="1">
    <citation type="submission" date="2014-11" db="EMBL/GenBank/DDBJ databases">
        <authorList>
            <person name="Zhu J."/>
            <person name="Qi W."/>
            <person name="Song R."/>
        </authorList>
    </citation>
    <scope>NUCLEOTIDE SEQUENCE [LARGE SCALE GENOMIC DNA]</scope>
</reference>
<gene>
    <name evidence="3" type="ORF">Vbra_16532</name>
</gene>
<dbReference type="AlphaFoldDB" id="A0A0G4FZ29"/>
<feature type="compositionally biased region" description="Basic and acidic residues" evidence="1">
    <location>
        <begin position="333"/>
        <end position="347"/>
    </location>
</feature>
<evidence type="ECO:0000256" key="2">
    <source>
        <dbReference type="SAM" id="SignalP"/>
    </source>
</evidence>
<evidence type="ECO:0000256" key="1">
    <source>
        <dbReference type="SAM" id="MobiDB-lite"/>
    </source>
</evidence>
<keyword evidence="2" id="KW-0732">Signal</keyword>
<sequence length="618" mass="67138">MGAMVMMQRTLSQLIVRLSLILLTQAAAGVLGVVTSLKASSLAWRRPPPTTSSLGFVGSSWASVRSADHLAHKTPYRSARPLFSGPSSPDVKQPQQPQASDTVDPRIVERVNAELGARFNIDVDQLMNPLKVLGLEQELETLNAEMETLKAKPQTAEVQAAISELDKTITKKEKILETEKTLYVRGWLKAVFLGQSALAAAISAMLVYNNVPGVGEVDLSLQVLGFWNWWLFIIPSLRARKPAKKEKRALDWAFLAVLVTTLAAPSFTKEPSTIYWINAAVLGISYAISYSAPFPLFDQGDAQQEEQEGPEWLSWAFKALDFGSGQERGLRGEARKTFFEKSTKRDSDDDGGDEGQQRGGGGKVQANGDVSASKAATAKQSSAAGVLKYHKSSENGEDVPPLFPTPDSTSASVLPSPTSFGQWPDSSLALAMTAALLPFAPIPSPVSMRATAADMAPTATMATSTTNDFLLSTSSLPSPASPDSLLQGNPFLNVPGLQRFKGEQQREGESLYEQYGGEEQAQKELESLTEQQKREMEAKALAEEFDESYKQPDRKLPLPALALYACVGGAVLWYQLKLGPQEADSMEKKMSGSAAYKAYQRERGFFERSRSGDLKLGD</sequence>
<evidence type="ECO:0000313" key="4">
    <source>
        <dbReference type="Proteomes" id="UP000041254"/>
    </source>
</evidence>
<proteinExistence type="predicted"/>
<dbReference type="EMBL" id="CDMY01000531">
    <property type="protein sequence ID" value="CEM20875.1"/>
    <property type="molecule type" value="Genomic_DNA"/>
</dbReference>
<feature type="region of interest" description="Disordered" evidence="1">
    <location>
        <begin position="333"/>
        <end position="418"/>
    </location>
</feature>
<feature type="signal peptide" evidence="2">
    <location>
        <begin position="1"/>
        <end position="26"/>
    </location>
</feature>
<name>A0A0G4FZ29_VITBC</name>
<organism evidence="3 4">
    <name type="scientific">Vitrella brassicaformis (strain CCMP3155)</name>
    <dbReference type="NCBI Taxonomy" id="1169540"/>
    <lineage>
        <taxon>Eukaryota</taxon>
        <taxon>Sar</taxon>
        <taxon>Alveolata</taxon>
        <taxon>Colpodellida</taxon>
        <taxon>Vitrellaceae</taxon>
        <taxon>Vitrella</taxon>
    </lineage>
</organism>
<protein>
    <submittedName>
        <fullName evidence="3">Uncharacterized protein</fullName>
    </submittedName>
</protein>
<feature type="compositionally biased region" description="Low complexity" evidence="1">
    <location>
        <begin position="371"/>
        <end position="384"/>
    </location>
</feature>
<dbReference type="VEuPathDB" id="CryptoDB:Vbra_16532"/>
<feature type="region of interest" description="Disordered" evidence="1">
    <location>
        <begin position="77"/>
        <end position="103"/>
    </location>
</feature>
<dbReference type="Proteomes" id="UP000041254">
    <property type="component" value="Unassembled WGS sequence"/>
</dbReference>
<keyword evidence="4" id="KW-1185">Reference proteome</keyword>
<dbReference type="OrthoDB" id="424372at2759"/>
<evidence type="ECO:0000313" key="3">
    <source>
        <dbReference type="EMBL" id="CEM20875.1"/>
    </source>
</evidence>
<accession>A0A0G4FZ29</accession>
<feature type="chain" id="PRO_5005189280" evidence="2">
    <location>
        <begin position="27"/>
        <end position="618"/>
    </location>
</feature>
<feature type="compositionally biased region" description="Polar residues" evidence="1">
    <location>
        <begin position="406"/>
        <end position="418"/>
    </location>
</feature>
<dbReference type="InParanoid" id="A0A0G4FZ29"/>